<dbReference type="AlphaFoldDB" id="V4P498"/>
<evidence type="ECO:0000313" key="2">
    <source>
        <dbReference type="Proteomes" id="UP000017837"/>
    </source>
</evidence>
<dbReference type="eggNOG" id="COG3644">
    <property type="taxonomic scope" value="Bacteria"/>
</dbReference>
<dbReference type="EMBL" id="AWGB01000034">
    <property type="protein sequence ID" value="ESQ88787.1"/>
    <property type="molecule type" value="Genomic_DNA"/>
</dbReference>
<reference evidence="1 2" key="1">
    <citation type="journal article" date="2014" name="Nature">
        <title>Sequential evolution of bacterial morphology by co-option of a developmental regulator.</title>
        <authorList>
            <person name="Jiang C."/>
            <person name="Brown P.J."/>
            <person name="Ducret A."/>
            <person name="Brun Y.V."/>
        </authorList>
    </citation>
    <scope>NUCLEOTIDE SEQUENCE [LARGE SCALE GENOMIC DNA]</scope>
    <source>
        <strain evidence="1 2">DSM 16100</strain>
    </source>
</reference>
<protein>
    <submittedName>
        <fullName evidence="1">Uncharacterized protein</fullName>
    </submittedName>
</protein>
<dbReference type="InterPro" id="IPR018715">
    <property type="entry name" value="DUF2239"/>
</dbReference>
<comment type="caution">
    <text evidence="1">The sequence shown here is derived from an EMBL/GenBank/DDBJ whole genome shotgun (WGS) entry which is preliminary data.</text>
</comment>
<dbReference type="Pfam" id="PF09998">
    <property type="entry name" value="DUF2239"/>
    <property type="match status" value="1"/>
</dbReference>
<proteinExistence type="predicted"/>
<dbReference type="OrthoDB" id="282960at2"/>
<dbReference type="Proteomes" id="UP000017837">
    <property type="component" value="Unassembled WGS sequence"/>
</dbReference>
<dbReference type="PATRIC" id="fig|1121022.4.peg.3141"/>
<sequence>MMIQSRPSSDMAGDLPGYEEALRALFAGDVTALAQKTETWPADIQAYVLRLANG</sequence>
<evidence type="ECO:0000313" key="1">
    <source>
        <dbReference type="EMBL" id="ESQ88787.1"/>
    </source>
</evidence>
<accession>V4P498</accession>
<keyword evidence="2" id="KW-1185">Reference proteome</keyword>
<name>V4P498_9CAUL</name>
<organism evidence="1 2">
    <name type="scientific">Asticcacaulis benevestitus DSM 16100 = ATCC BAA-896</name>
    <dbReference type="NCBI Taxonomy" id="1121022"/>
    <lineage>
        <taxon>Bacteria</taxon>
        <taxon>Pseudomonadati</taxon>
        <taxon>Pseudomonadota</taxon>
        <taxon>Alphaproteobacteria</taxon>
        <taxon>Caulobacterales</taxon>
        <taxon>Caulobacteraceae</taxon>
        <taxon>Asticcacaulis</taxon>
    </lineage>
</organism>
<gene>
    <name evidence="1" type="ORF">ABENE_15430</name>
</gene>